<feature type="region of interest" description="Disordered" evidence="1">
    <location>
        <begin position="361"/>
        <end position="415"/>
    </location>
</feature>
<sequence>MRPVYPYSKRLQRRCRRYQFLTRGWYQIVVNSILKAGLEYQSHGQFQEWRDPITLRVYGLHFPGLEDAQLFLKTVNIVLTKLDTCVTGTHEKVGDHKINHHVAPNSPKELSNCAQPFDLVTPYRNETAKVQSSGEKSCTTLVTSTAHPNNEQSSGPLQSSRGLTCSGEYVVPTSVPPTMAAASTPPGMVTQIHRIEAKSDNRLDVPESEHSVQKDVHLNTGGDTEDTSPTTALSQCPNHRRQASTASSASLGYATGPGSTAAPSSASSVSYGYGYGYSGSGSLASYTGSISSGNGATHFRTAAVVGQMTSTAEGTPLSETQLSSQHTENVSPIFTHKHPVSPALTNAALCNATRNYLNDDDITSPTSVTEQTVALAPSNPRTPSTLVAPAPPPPPSLSVGPTPIASESDEPPQSGLASLLQNAIAARKMKASNSKILQAVPTSPSPPPPTPPTLSCQSTHRTPNDEFCQRDPPEMEFGVSTVQRHESVLSISKTSLNNPLVTSVMHEMQRRIEARRMALEAAESSSTCETLRVQTEELQPQTERFIAPNVTSTMQFQRVIPSPKPLNDGLVSRKCAPLSNLASTKPTTAYPPPLPNHTVSAITRAELDILRREIISELRREVLLAKNEILDSKLFFSLASCQMPFFRRSHSCKCMLLGGN</sequence>
<feature type="compositionally biased region" description="Basic and acidic residues" evidence="1">
    <location>
        <begin position="462"/>
        <end position="471"/>
    </location>
</feature>
<organism evidence="2 3">
    <name type="scientific">Paragonimus westermani</name>
    <dbReference type="NCBI Taxonomy" id="34504"/>
    <lineage>
        <taxon>Eukaryota</taxon>
        <taxon>Metazoa</taxon>
        <taxon>Spiralia</taxon>
        <taxon>Lophotrochozoa</taxon>
        <taxon>Platyhelminthes</taxon>
        <taxon>Trematoda</taxon>
        <taxon>Digenea</taxon>
        <taxon>Plagiorchiida</taxon>
        <taxon>Troglotremata</taxon>
        <taxon>Troglotrematidae</taxon>
        <taxon>Paragonimus</taxon>
    </lineage>
</organism>
<dbReference type="Gene3D" id="2.30.29.30">
    <property type="entry name" value="Pleckstrin-homology domain (PH domain)/Phosphotyrosine-binding domain (PTB)"/>
    <property type="match status" value="1"/>
</dbReference>
<feature type="compositionally biased region" description="Low complexity" evidence="1">
    <location>
        <begin position="254"/>
        <end position="265"/>
    </location>
</feature>
<dbReference type="InterPro" id="IPR011993">
    <property type="entry name" value="PH-like_dom_sf"/>
</dbReference>
<dbReference type="AlphaFoldDB" id="A0A5J4NYI3"/>
<evidence type="ECO:0000313" key="2">
    <source>
        <dbReference type="EMBL" id="KAA3680695.1"/>
    </source>
</evidence>
<evidence type="ECO:0000313" key="3">
    <source>
        <dbReference type="Proteomes" id="UP000324629"/>
    </source>
</evidence>
<name>A0A5J4NYI3_9TREM</name>
<dbReference type="SUPFAM" id="SSF50729">
    <property type="entry name" value="PH domain-like"/>
    <property type="match status" value="1"/>
</dbReference>
<protein>
    <submittedName>
        <fullName evidence="2">Enabled</fullName>
    </submittedName>
</protein>
<feature type="compositionally biased region" description="Pro residues" evidence="1">
    <location>
        <begin position="443"/>
        <end position="452"/>
    </location>
</feature>
<dbReference type="EMBL" id="QNGE01000376">
    <property type="protein sequence ID" value="KAA3680695.1"/>
    <property type="molecule type" value="Genomic_DNA"/>
</dbReference>
<evidence type="ECO:0000256" key="1">
    <source>
        <dbReference type="SAM" id="MobiDB-lite"/>
    </source>
</evidence>
<keyword evidence="3" id="KW-1185">Reference proteome</keyword>
<dbReference type="Proteomes" id="UP000324629">
    <property type="component" value="Unassembled WGS sequence"/>
</dbReference>
<feature type="region of interest" description="Disordered" evidence="1">
    <location>
        <begin position="129"/>
        <end position="164"/>
    </location>
</feature>
<feature type="region of interest" description="Disordered" evidence="1">
    <location>
        <begin position="438"/>
        <end position="471"/>
    </location>
</feature>
<gene>
    <name evidence="2" type="ORF">DEA37_0010705</name>
</gene>
<reference evidence="2 3" key="1">
    <citation type="journal article" date="2019" name="Gigascience">
        <title>Whole-genome sequence of the oriental lung fluke Paragonimus westermani.</title>
        <authorList>
            <person name="Oey H."/>
            <person name="Zakrzewski M."/>
            <person name="Narain K."/>
            <person name="Devi K.R."/>
            <person name="Agatsuma T."/>
            <person name="Nawaratna S."/>
            <person name="Gobert G.N."/>
            <person name="Jones M.K."/>
            <person name="Ragan M.A."/>
            <person name="McManus D.P."/>
            <person name="Krause L."/>
        </authorList>
    </citation>
    <scope>NUCLEOTIDE SEQUENCE [LARGE SCALE GENOMIC DNA]</scope>
    <source>
        <strain evidence="2 3">IND2009</strain>
    </source>
</reference>
<comment type="caution">
    <text evidence="2">The sequence shown here is derived from an EMBL/GenBank/DDBJ whole genome shotgun (WGS) entry which is preliminary data.</text>
</comment>
<feature type="compositionally biased region" description="Basic and acidic residues" evidence="1">
    <location>
        <begin position="199"/>
        <end position="217"/>
    </location>
</feature>
<accession>A0A5J4NYI3</accession>
<feature type="compositionally biased region" description="Polar residues" evidence="1">
    <location>
        <begin position="129"/>
        <end position="163"/>
    </location>
</feature>
<feature type="compositionally biased region" description="Polar residues" evidence="1">
    <location>
        <begin position="363"/>
        <end position="372"/>
    </location>
</feature>
<feature type="region of interest" description="Disordered" evidence="1">
    <location>
        <begin position="199"/>
        <end position="265"/>
    </location>
</feature>
<feature type="compositionally biased region" description="Polar residues" evidence="1">
    <location>
        <begin position="227"/>
        <end position="250"/>
    </location>
</feature>
<proteinExistence type="predicted"/>